<dbReference type="AlphaFoldDB" id="A0A2G4R8K8"/>
<gene>
    <name evidence="2" type="ORF">CSR02_14295</name>
</gene>
<dbReference type="EMBL" id="PEBQ01000180">
    <property type="protein sequence ID" value="PHY92906.1"/>
    <property type="molecule type" value="Genomic_DNA"/>
</dbReference>
<accession>A0A2G4R8K8</accession>
<evidence type="ECO:0000256" key="1">
    <source>
        <dbReference type="SAM" id="MobiDB-lite"/>
    </source>
</evidence>
<dbReference type="Proteomes" id="UP000228751">
    <property type="component" value="Unassembled WGS sequence"/>
</dbReference>
<comment type="caution">
    <text evidence="2">The sequence shown here is derived from an EMBL/GenBank/DDBJ whole genome shotgun (WGS) entry which is preliminary data.</text>
</comment>
<evidence type="ECO:0000313" key="2">
    <source>
        <dbReference type="EMBL" id="PHY92906.1"/>
    </source>
</evidence>
<dbReference type="OrthoDB" id="7219880at2"/>
<sequence>MVIKTKFVGIRFTEEEVEWLQAVAPNGNVSGYIRDTVLRLSKSDRKLVNMDDKLVELGQDMRQVSDILADLERKVSGKPAAAGETGSQEPGGIPEELVGMVLETLLMMRSFCPPQERKMAQADVEQTGLPVWRKANLRNR</sequence>
<evidence type="ECO:0000313" key="3">
    <source>
        <dbReference type="Proteomes" id="UP000228751"/>
    </source>
</evidence>
<proteinExistence type="predicted"/>
<reference evidence="2 3" key="1">
    <citation type="submission" date="2017-10" db="EMBL/GenBank/DDBJ databases">
        <title>Genomic analysis of the genus Acetobacter.</title>
        <authorList>
            <person name="Kim K.H."/>
            <person name="Chun B.H."/>
            <person name="Son A.R."/>
            <person name="Jeon C.O."/>
        </authorList>
    </citation>
    <scope>NUCLEOTIDE SEQUENCE [LARGE SCALE GENOMIC DNA]</scope>
    <source>
        <strain evidence="2 3">LHT 2458</strain>
    </source>
</reference>
<name>A0A2G4R8K8_9PROT</name>
<feature type="region of interest" description="Disordered" evidence="1">
    <location>
        <begin position="75"/>
        <end position="94"/>
    </location>
</feature>
<protein>
    <submittedName>
        <fullName evidence="2">Uncharacterized protein</fullName>
    </submittedName>
</protein>
<keyword evidence="3" id="KW-1185">Reference proteome</keyword>
<organism evidence="2 3">
    <name type="scientific">Acetobacter pomorum</name>
    <dbReference type="NCBI Taxonomy" id="65959"/>
    <lineage>
        <taxon>Bacteria</taxon>
        <taxon>Pseudomonadati</taxon>
        <taxon>Pseudomonadota</taxon>
        <taxon>Alphaproteobacteria</taxon>
        <taxon>Acetobacterales</taxon>
        <taxon>Acetobacteraceae</taxon>
        <taxon>Acetobacter</taxon>
    </lineage>
</organism>